<keyword evidence="1" id="KW-0175">Coiled coil</keyword>
<dbReference type="EMBL" id="FLQU01000023">
    <property type="protein sequence ID" value="SBS79984.1"/>
    <property type="molecule type" value="Genomic_DNA"/>
</dbReference>
<evidence type="ECO:0000256" key="2">
    <source>
        <dbReference type="SAM" id="MobiDB-lite"/>
    </source>
</evidence>
<reference evidence="5" key="1">
    <citation type="submission" date="2016-05" db="EMBL/GenBank/DDBJ databases">
        <authorList>
            <person name="Naeem Raeece"/>
        </authorList>
    </citation>
    <scope>NUCLEOTIDE SEQUENCE [LARGE SCALE GENOMIC DNA]</scope>
</reference>
<evidence type="ECO:0000256" key="1">
    <source>
        <dbReference type="SAM" id="Coils"/>
    </source>
</evidence>
<proteinExistence type="predicted"/>
<name>A0A1A8VHU1_PLAOA</name>
<dbReference type="Pfam" id="PF06022">
    <property type="entry name" value="Cir_Bir_Yir"/>
    <property type="match status" value="1"/>
</dbReference>
<dbReference type="AlphaFoldDB" id="A0A1A8VHU1"/>
<sequence length="338" mass="39321">MTRCLPEDKEEKYDFFKHADKYIKHEKSAEENYDSVTSNTFCNDMARRFSVDTDKLTSICRIFKRLIQSLYANNLEDTSRNNEHDDYLSYWLSFKLKEIDETDACAKTFYQSMLANDLAFKRKYHSRIKIRNIGQDDLSKMKALYVMYKKYNEINNLIDSIQSIENNCMQLSNECVEEYKEVKDNCPKINDNFCKALTEFEDKYKELSKKSTASSKCGNKPLSPLKEGEYTSPLTSTELEGQRQKVLDATVESSEEPEGGSIDMQSIIIPVFSILGIGLIKFILFKFTSFGSWINFSNKKKKQIWNNLKGENDHLLDTSEYEQNISDNISYHISYKSA</sequence>
<dbReference type="Proteomes" id="UP000078560">
    <property type="component" value="Unassembled WGS sequence"/>
</dbReference>
<dbReference type="InterPro" id="IPR006477">
    <property type="entry name" value="Yir_bir_cir"/>
</dbReference>
<keyword evidence="3" id="KW-0812">Transmembrane</keyword>
<evidence type="ECO:0000313" key="5">
    <source>
        <dbReference type="Proteomes" id="UP000078560"/>
    </source>
</evidence>
<feature type="transmembrane region" description="Helical" evidence="3">
    <location>
        <begin position="267"/>
        <end position="294"/>
    </location>
</feature>
<feature type="region of interest" description="Disordered" evidence="2">
    <location>
        <begin position="212"/>
        <end position="243"/>
    </location>
</feature>
<evidence type="ECO:0000313" key="4">
    <source>
        <dbReference type="EMBL" id="SBS79984.1"/>
    </source>
</evidence>
<accession>A0A1A8VHU1</accession>
<gene>
    <name evidence="4" type="ORF">POVCU2_0001740</name>
</gene>
<organism evidence="4 5">
    <name type="scientific">Plasmodium ovale curtisi</name>
    <dbReference type="NCBI Taxonomy" id="864141"/>
    <lineage>
        <taxon>Eukaryota</taxon>
        <taxon>Sar</taxon>
        <taxon>Alveolata</taxon>
        <taxon>Apicomplexa</taxon>
        <taxon>Aconoidasida</taxon>
        <taxon>Haemosporida</taxon>
        <taxon>Plasmodiidae</taxon>
        <taxon>Plasmodium</taxon>
        <taxon>Plasmodium (Plasmodium)</taxon>
    </lineage>
</organism>
<keyword evidence="3" id="KW-1133">Transmembrane helix</keyword>
<feature type="coiled-coil region" evidence="1">
    <location>
        <begin position="154"/>
        <end position="210"/>
    </location>
</feature>
<protein>
    <submittedName>
        <fullName evidence="4">PIR Superfamily Protein</fullName>
    </submittedName>
</protein>
<evidence type="ECO:0000256" key="3">
    <source>
        <dbReference type="SAM" id="Phobius"/>
    </source>
</evidence>
<keyword evidence="3" id="KW-0472">Membrane</keyword>